<comment type="catalytic activity">
    <reaction evidence="9 12">
        <text>O-phospho-L-seryl-[protein] + H2O = L-seryl-[protein] + phosphate</text>
        <dbReference type="Rhea" id="RHEA:20629"/>
        <dbReference type="Rhea" id="RHEA-COMP:9863"/>
        <dbReference type="Rhea" id="RHEA-COMP:11604"/>
        <dbReference type="ChEBI" id="CHEBI:15377"/>
        <dbReference type="ChEBI" id="CHEBI:29999"/>
        <dbReference type="ChEBI" id="CHEBI:43474"/>
        <dbReference type="ChEBI" id="CHEBI:83421"/>
        <dbReference type="EC" id="3.1.3.16"/>
    </reaction>
</comment>
<keyword evidence="8 12" id="KW-0539">Nucleus</keyword>
<dbReference type="HOGENOM" id="CLU_049331_2_0_1"/>
<feature type="region of interest" description="Disordered" evidence="13">
    <location>
        <begin position="221"/>
        <end position="291"/>
    </location>
</feature>
<dbReference type="GO" id="GO:0005634">
    <property type="term" value="C:nucleus"/>
    <property type="evidence" value="ECO:0007669"/>
    <property type="project" value="UniProtKB-SubCell"/>
</dbReference>
<evidence type="ECO:0000256" key="10">
    <source>
        <dbReference type="ARBA" id="ARBA00048336"/>
    </source>
</evidence>
<evidence type="ECO:0000256" key="7">
    <source>
        <dbReference type="ARBA" id="ARBA00022912"/>
    </source>
</evidence>
<reference evidence="15 16" key="1">
    <citation type="journal article" date="2012" name="PLoS Pathog.">
        <title>Diverse lifestyles and strategies of plant pathogenesis encoded in the genomes of eighteen Dothideomycetes fungi.</title>
        <authorList>
            <person name="Ohm R.A."/>
            <person name="Feau N."/>
            <person name="Henrissat B."/>
            <person name="Schoch C.L."/>
            <person name="Horwitz B.A."/>
            <person name="Barry K.W."/>
            <person name="Condon B.J."/>
            <person name="Copeland A.C."/>
            <person name="Dhillon B."/>
            <person name="Glaser F."/>
            <person name="Hesse C.N."/>
            <person name="Kosti I."/>
            <person name="LaButti K."/>
            <person name="Lindquist E.A."/>
            <person name="Lucas S."/>
            <person name="Salamov A.A."/>
            <person name="Bradshaw R.E."/>
            <person name="Ciuffetti L."/>
            <person name="Hamelin R.C."/>
            <person name="Kema G.H.J."/>
            <person name="Lawrence C."/>
            <person name="Scott J.A."/>
            <person name="Spatafora J.W."/>
            <person name="Turgeon B.G."/>
            <person name="de Wit P.J.G.M."/>
            <person name="Zhong S."/>
            <person name="Goodwin S.B."/>
            <person name="Grigoriev I.V."/>
        </authorList>
    </citation>
    <scope>NUCLEOTIDE SEQUENCE [LARGE SCALE GENOMIC DNA]</scope>
    <source>
        <strain evidence="15 16">UAMH 10762</strain>
    </source>
</reference>
<keyword evidence="3 12" id="KW-0479">Metal-binding</keyword>
<keyword evidence="16" id="KW-1185">Reference proteome</keyword>
<feature type="domain" description="RTR1-type" evidence="14">
    <location>
        <begin position="81"/>
        <end position="158"/>
    </location>
</feature>
<dbReference type="Gene3D" id="1.25.40.820">
    <property type="match status" value="1"/>
</dbReference>
<evidence type="ECO:0000256" key="13">
    <source>
        <dbReference type="SAM" id="MobiDB-lite"/>
    </source>
</evidence>
<gene>
    <name evidence="15" type="ORF">BAUCODRAFT_236627</name>
</gene>
<evidence type="ECO:0000256" key="12">
    <source>
        <dbReference type="RuleBase" id="RU367080"/>
    </source>
</evidence>
<dbReference type="KEGG" id="bcom:BAUCODRAFT_236627"/>
<evidence type="ECO:0000256" key="6">
    <source>
        <dbReference type="ARBA" id="ARBA00022833"/>
    </source>
</evidence>
<sequence>MATRVPVKSILKQQPAPPNPADEQKAKADKDRHNRSIALHHANLIQHRKDVELKIVKAIELLLDYPTSSTFTVDEGSRFVALVQFFQPSDYDSLVEERRIDNHCGYALCAKLPRTSTLGAASDWKVGKGAADFCSTICARKSNYVKAQLSSVPAWERGDDFRMRVELHPDDHIGGAPALGMSSSTNMQKLAQVANDEELALERGERASSFKPKQVMKDVVVERAPRKHPSKLSANGDRAAHAAIEGYIPRGKPTKRSQGVDGADTDDSDEVDVKNAKTDHGDGYDHDDEKD</sequence>
<protein>
    <recommendedName>
        <fullName evidence="12">RNA polymerase II subunit B1 CTD phosphatase RPAP2 homolog</fullName>
        <ecNumber evidence="12">3.1.3.16</ecNumber>
    </recommendedName>
</protein>
<evidence type="ECO:0000256" key="8">
    <source>
        <dbReference type="ARBA" id="ARBA00023242"/>
    </source>
</evidence>
<evidence type="ECO:0000256" key="2">
    <source>
        <dbReference type="ARBA" id="ARBA00005676"/>
    </source>
</evidence>
<keyword evidence="5 12" id="KW-0378">Hydrolase</keyword>
<comment type="function">
    <text evidence="12">Putative RNA polymerase II subunit B1 C-terminal domain (CTD) phosphatase involved in RNA polymerase II transcription regulation.</text>
</comment>
<comment type="catalytic activity">
    <reaction evidence="10 12">
        <text>O-phospho-L-threonyl-[protein] + H2O = L-threonyl-[protein] + phosphate</text>
        <dbReference type="Rhea" id="RHEA:47004"/>
        <dbReference type="Rhea" id="RHEA-COMP:11060"/>
        <dbReference type="Rhea" id="RHEA-COMP:11605"/>
        <dbReference type="ChEBI" id="CHEBI:15377"/>
        <dbReference type="ChEBI" id="CHEBI:30013"/>
        <dbReference type="ChEBI" id="CHEBI:43474"/>
        <dbReference type="ChEBI" id="CHEBI:61977"/>
        <dbReference type="EC" id="3.1.3.16"/>
    </reaction>
</comment>
<keyword evidence="4 12" id="KW-0863">Zinc-finger</keyword>
<dbReference type="GO" id="GO:0043175">
    <property type="term" value="F:RNA polymerase core enzyme binding"/>
    <property type="evidence" value="ECO:0007669"/>
    <property type="project" value="UniProtKB-UniRule"/>
</dbReference>
<dbReference type="STRING" id="717646.M2MPD4"/>
<evidence type="ECO:0000256" key="11">
    <source>
        <dbReference type="PROSITE-ProRule" id="PRU00812"/>
    </source>
</evidence>
<evidence type="ECO:0000313" key="15">
    <source>
        <dbReference type="EMBL" id="EMC93328.1"/>
    </source>
</evidence>
<evidence type="ECO:0000259" key="14">
    <source>
        <dbReference type="PROSITE" id="PS51479"/>
    </source>
</evidence>
<dbReference type="Proteomes" id="UP000011761">
    <property type="component" value="Unassembled WGS sequence"/>
</dbReference>
<dbReference type="InterPro" id="IPR038534">
    <property type="entry name" value="Rtr1/RPAP2_sf"/>
</dbReference>
<dbReference type="RefSeq" id="XP_007679529.1">
    <property type="nucleotide sequence ID" value="XM_007681339.1"/>
</dbReference>
<evidence type="ECO:0000256" key="4">
    <source>
        <dbReference type="ARBA" id="ARBA00022771"/>
    </source>
</evidence>
<evidence type="ECO:0000256" key="9">
    <source>
        <dbReference type="ARBA" id="ARBA00047761"/>
    </source>
</evidence>
<dbReference type="PANTHER" id="PTHR14732:SF0">
    <property type="entry name" value="RNA POLYMERASE II SUBUNIT B1 CTD PHOSPHATASE RPAP2-RELATED"/>
    <property type="match status" value="1"/>
</dbReference>
<evidence type="ECO:0000313" key="16">
    <source>
        <dbReference type="Proteomes" id="UP000011761"/>
    </source>
</evidence>
<dbReference type="InterPro" id="IPR039693">
    <property type="entry name" value="Rtr1/RPAP2"/>
</dbReference>
<dbReference type="InterPro" id="IPR007308">
    <property type="entry name" value="Rtr1/RPAP2_dom"/>
</dbReference>
<dbReference type="GO" id="GO:0005737">
    <property type="term" value="C:cytoplasm"/>
    <property type="evidence" value="ECO:0007669"/>
    <property type="project" value="TreeGrafter"/>
</dbReference>
<keyword evidence="7 12" id="KW-0904">Protein phosphatase</keyword>
<dbReference type="OrthoDB" id="2590500at2759"/>
<accession>M2MPD4</accession>
<dbReference type="GeneID" id="19110066"/>
<dbReference type="EC" id="3.1.3.16" evidence="12"/>
<dbReference type="GO" id="GO:0008270">
    <property type="term" value="F:zinc ion binding"/>
    <property type="evidence" value="ECO:0007669"/>
    <property type="project" value="UniProtKB-KW"/>
</dbReference>
<dbReference type="PANTHER" id="PTHR14732">
    <property type="entry name" value="RNA POLYMERASE II SUBUNIT B1 CTD PHOSPHATASE RPAP2-RELATED"/>
    <property type="match status" value="1"/>
</dbReference>
<proteinExistence type="inferred from homology"/>
<dbReference type="Pfam" id="PF04181">
    <property type="entry name" value="RPAP2_Rtr1"/>
    <property type="match status" value="1"/>
</dbReference>
<name>M2MPD4_BAUPA</name>
<evidence type="ECO:0000256" key="3">
    <source>
        <dbReference type="ARBA" id="ARBA00022723"/>
    </source>
</evidence>
<dbReference type="OMA" id="IQAQKDT"/>
<dbReference type="PROSITE" id="PS51479">
    <property type="entry name" value="ZF_RTR1"/>
    <property type="match status" value="1"/>
</dbReference>
<evidence type="ECO:0000256" key="5">
    <source>
        <dbReference type="ARBA" id="ARBA00022801"/>
    </source>
</evidence>
<feature type="compositionally biased region" description="Basic and acidic residues" evidence="13">
    <location>
        <begin position="271"/>
        <end position="291"/>
    </location>
</feature>
<comment type="similarity">
    <text evidence="2 11 12">Belongs to the RPAP2 family.</text>
</comment>
<dbReference type="eggNOG" id="ENOG502SNTP">
    <property type="taxonomic scope" value="Eukaryota"/>
</dbReference>
<dbReference type="GO" id="GO:0008420">
    <property type="term" value="F:RNA polymerase II CTD heptapeptide repeat phosphatase activity"/>
    <property type="evidence" value="ECO:0007669"/>
    <property type="project" value="UniProtKB-UniRule"/>
</dbReference>
<keyword evidence="6 12" id="KW-0862">Zinc</keyword>
<evidence type="ECO:0000256" key="1">
    <source>
        <dbReference type="ARBA" id="ARBA00004123"/>
    </source>
</evidence>
<dbReference type="EMBL" id="KB445560">
    <property type="protein sequence ID" value="EMC93328.1"/>
    <property type="molecule type" value="Genomic_DNA"/>
</dbReference>
<dbReference type="AlphaFoldDB" id="M2MPD4"/>
<comment type="subcellular location">
    <subcellularLocation>
        <location evidence="1 12">Nucleus</location>
    </subcellularLocation>
</comment>
<feature type="compositionally biased region" description="Basic and acidic residues" evidence="13">
    <location>
        <begin position="22"/>
        <end position="33"/>
    </location>
</feature>
<organism evidence="15 16">
    <name type="scientific">Baudoinia panamericana (strain UAMH 10762)</name>
    <name type="common">Angels' share fungus</name>
    <name type="synonym">Baudoinia compniacensis (strain UAMH 10762)</name>
    <dbReference type="NCBI Taxonomy" id="717646"/>
    <lineage>
        <taxon>Eukaryota</taxon>
        <taxon>Fungi</taxon>
        <taxon>Dikarya</taxon>
        <taxon>Ascomycota</taxon>
        <taxon>Pezizomycotina</taxon>
        <taxon>Dothideomycetes</taxon>
        <taxon>Dothideomycetidae</taxon>
        <taxon>Mycosphaerellales</taxon>
        <taxon>Teratosphaeriaceae</taxon>
        <taxon>Baudoinia</taxon>
    </lineage>
</organism>
<feature type="region of interest" description="Disordered" evidence="13">
    <location>
        <begin position="1"/>
        <end position="33"/>
    </location>
</feature>